<feature type="domain" description="Zn(2)-C6 fungal-type" evidence="3">
    <location>
        <begin position="40"/>
        <end position="72"/>
    </location>
</feature>
<dbReference type="InterPro" id="IPR001138">
    <property type="entry name" value="Zn2Cys6_DnaBD"/>
</dbReference>
<name>A0A4P6XK31_9ASCO</name>
<keyword evidence="5" id="KW-1185">Reference proteome</keyword>
<dbReference type="Proteomes" id="UP000292447">
    <property type="component" value="Chromosome II"/>
</dbReference>
<dbReference type="AlphaFoldDB" id="A0A4P6XK31"/>
<dbReference type="PROSITE" id="PS50048">
    <property type="entry name" value="ZN2_CY6_FUNGAL_2"/>
    <property type="match status" value="1"/>
</dbReference>
<reference evidence="5" key="1">
    <citation type="submission" date="2019-03" db="EMBL/GenBank/DDBJ databases">
        <title>Snf2 controls pulcherriminic acid biosynthesis and connects pigmentation and antifungal activity of the yeast Metschnikowia pulcherrima.</title>
        <authorList>
            <person name="Gore-Lloyd D."/>
            <person name="Sumann I."/>
            <person name="Brachmann A.O."/>
            <person name="Schneeberger K."/>
            <person name="Ortiz-Merino R.A."/>
            <person name="Moreno-Beltran M."/>
            <person name="Schlaefli M."/>
            <person name="Kirner P."/>
            <person name="Santos Kron A."/>
            <person name="Wolfe K.H."/>
            <person name="Piel J."/>
            <person name="Ahrens C.H."/>
            <person name="Henk D."/>
            <person name="Freimoser F.M."/>
        </authorList>
    </citation>
    <scope>NUCLEOTIDE SEQUENCE [LARGE SCALE GENOMIC DNA]</scope>
    <source>
        <strain evidence="5">APC 1.2</strain>
    </source>
</reference>
<protein>
    <submittedName>
        <fullName evidence="4">Zn(2)-Cys(6) binuclear cluster domain-containing protein</fullName>
    </submittedName>
</protein>
<proteinExistence type="predicted"/>
<keyword evidence="1" id="KW-0539">Nucleus</keyword>
<dbReference type="SUPFAM" id="SSF57701">
    <property type="entry name" value="Zn2/Cys6 DNA-binding domain"/>
    <property type="match status" value="1"/>
</dbReference>
<gene>
    <name evidence="4" type="primary">MPUL0B00350</name>
    <name evidence="4" type="ORF">METSCH_B00350</name>
</gene>
<dbReference type="PANTHER" id="PTHR37534">
    <property type="entry name" value="TRANSCRIPTIONAL ACTIVATOR PROTEIN UGA3"/>
    <property type="match status" value="1"/>
</dbReference>
<dbReference type="PROSITE" id="PS00463">
    <property type="entry name" value="ZN2_CY6_FUNGAL_1"/>
    <property type="match status" value="1"/>
</dbReference>
<sequence>MNYKSYQQVLDLSGGKKCTLKTRPVQSRNATEPKRRTKSGCLTCRRRKKKCDEEVEGGKCQACIRNFLDCCWAGNESNQQATDLKIEASKVEALTESSFMSFNTTKALSPRKGASAYPSPISSPKATPADDLKSIHSISLPPINMKVEKPRKKKVIDLHHSKAAFVVTSFDKRNALCQIK</sequence>
<organism evidence="4 5">
    <name type="scientific">Metschnikowia aff. pulcherrima</name>
    <dbReference type="NCBI Taxonomy" id="2163413"/>
    <lineage>
        <taxon>Eukaryota</taxon>
        <taxon>Fungi</taxon>
        <taxon>Dikarya</taxon>
        <taxon>Ascomycota</taxon>
        <taxon>Saccharomycotina</taxon>
        <taxon>Pichiomycetes</taxon>
        <taxon>Metschnikowiaceae</taxon>
        <taxon>Metschnikowia</taxon>
    </lineage>
</organism>
<dbReference type="Gene3D" id="4.10.240.10">
    <property type="entry name" value="Zn(2)-C6 fungal-type DNA-binding domain"/>
    <property type="match status" value="1"/>
</dbReference>
<evidence type="ECO:0000313" key="4">
    <source>
        <dbReference type="EMBL" id="QBM86845.1"/>
    </source>
</evidence>
<dbReference type="SMART" id="SM00066">
    <property type="entry name" value="GAL4"/>
    <property type="match status" value="1"/>
</dbReference>
<dbReference type="CDD" id="cd00067">
    <property type="entry name" value="GAL4"/>
    <property type="match status" value="1"/>
</dbReference>
<dbReference type="STRING" id="2163413.A0A4P6XK31"/>
<dbReference type="PANTHER" id="PTHR37534:SF46">
    <property type="entry name" value="ZN(II)2CYS6 TRANSCRIPTION FACTOR (EUROFUNG)"/>
    <property type="match status" value="1"/>
</dbReference>
<dbReference type="GO" id="GO:0000981">
    <property type="term" value="F:DNA-binding transcription factor activity, RNA polymerase II-specific"/>
    <property type="evidence" value="ECO:0007669"/>
    <property type="project" value="InterPro"/>
</dbReference>
<evidence type="ECO:0000256" key="2">
    <source>
        <dbReference type="SAM" id="MobiDB-lite"/>
    </source>
</evidence>
<dbReference type="Pfam" id="PF00172">
    <property type="entry name" value="Zn_clus"/>
    <property type="match status" value="1"/>
</dbReference>
<evidence type="ECO:0000313" key="5">
    <source>
        <dbReference type="Proteomes" id="UP000292447"/>
    </source>
</evidence>
<evidence type="ECO:0000256" key="1">
    <source>
        <dbReference type="ARBA" id="ARBA00023242"/>
    </source>
</evidence>
<evidence type="ECO:0000259" key="3">
    <source>
        <dbReference type="PROSITE" id="PS50048"/>
    </source>
</evidence>
<accession>A0A4P6XK31</accession>
<dbReference type="EMBL" id="CP034457">
    <property type="protein sequence ID" value="QBM86845.1"/>
    <property type="molecule type" value="Genomic_DNA"/>
</dbReference>
<feature type="region of interest" description="Disordered" evidence="2">
    <location>
        <begin position="109"/>
        <end position="131"/>
    </location>
</feature>
<dbReference type="GO" id="GO:0008270">
    <property type="term" value="F:zinc ion binding"/>
    <property type="evidence" value="ECO:0007669"/>
    <property type="project" value="InterPro"/>
</dbReference>
<dbReference type="InterPro" id="IPR036864">
    <property type="entry name" value="Zn2-C6_fun-type_DNA-bd_sf"/>
</dbReference>